<dbReference type="PANTHER" id="PTHR47964">
    <property type="entry name" value="ATP-DEPENDENT DNA HELICASE HOMOLOG RECG, CHLOROPLASTIC"/>
    <property type="match status" value="1"/>
</dbReference>
<sequence>MGLLHGRMKSKEKQEVVEKFKSGDIKILVSTPVIEVGIDVPEATVMVIESAERYGLASLHQLRGRVGRGDKPGYCLVFMSNNSQKAFQRLKHLENTDNGLELAEIDLRIRGEGDIYGTMQHGFKKFKVANLGNIELLETAKEAAQKYYPQLDNYPKLKEKLDSRSGRLVEKN</sequence>
<dbReference type="AlphaFoldDB" id="A0A0G0X7R4"/>
<dbReference type="PANTHER" id="PTHR47964:SF1">
    <property type="entry name" value="ATP-DEPENDENT DNA HELICASE HOMOLOG RECG, CHLOROPLASTIC"/>
    <property type="match status" value="1"/>
</dbReference>
<dbReference type="Proteomes" id="UP000034507">
    <property type="component" value="Unassembled WGS sequence"/>
</dbReference>
<keyword evidence="2 4" id="KW-0347">Helicase</keyword>
<dbReference type="PROSITE" id="PS51194">
    <property type="entry name" value="HELICASE_CTER"/>
    <property type="match status" value="1"/>
</dbReference>
<dbReference type="Pfam" id="PF00271">
    <property type="entry name" value="Helicase_C"/>
    <property type="match status" value="1"/>
</dbReference>
<feature type="domain" description="Helicase C-terminal" evidence="3">
    <location>
        <begin position="1"/>
        <end position="113"/>
    </location>
</feature>
<name>A0A0G0X7R4_UNCKA</name>
<comment type="caution">
    <text evidence="4">The sequence shown here is derived from an EMBL/GenBank/DDBJ whole genome shotgun (WGS) entry which is preliminary data.</text>
</comment>
<dbReference type="Gene3D" id="3.40.50.300">
    <property type="entry name" value="P-loop containing nucleotide triphosphate hydrolases"/>
    <property type="match status" value="1"/>
</dbReference>
<organism evidence="4 5">
    <name type="scientific">candidate division WWE3 bacterium GW2011_GWC1_41_7</name>
    <dbReference type="NCBI Taxonomy" id="1619119"/>
    <lineage>
        <taxon>Bacteria</taxon>
        <taxon>Katanobacteria</taxon>
    </lineage>
</organism>
<dbReference type="GO" id="GO:0003678">
    <property type="term" value="F:DNA helicase activity"/>
    <property type="evidence" value="ECO:0007669"/>
    <property type="project" value="TreeGrafter"/>
</dbReference>
<dbReference type="EMBL" id="LCBX01000010">
    <property type="protein sequence ID" value="KKS20985.1"/>
    <property type="molecule type" value="Genomic_DNA"/>
</dbReference>
<dbReference type="GO" id="GO:0016787">
    <property type="term" value="F:hydrolase activity"/>
    <property type="evidence" value="ECO:0007669"/>
    <property type="project" value="UniProtKB-KW"/>
</dbReference>
<evidence type="ECO:0000313" key="4">
    <source>
        <dbReference type="EMBL" id="KKS20985.1"/>
    </source>
</evidence>
<dbReference type="SMART" id="SM00490">
    <property type="entry name" value="HELICc"/>
    <property type="match status" value="1"/>
</dbReference>
<evidence type="ECO:0000259" key="3">
    <source>
        <dbReference type="PROSITE" id="PS51194"/>
    </source>
</evidence>
<keyword evidence="2 4" id="KW-0547">Nucleotide-binding</keyword>
<keyword evidence="1" id="KW-0378">Hydrolase</keyword>
<dbReference type="SUPFAM" id="SSF52540">
    <property type="entry name" value="P-loop containing nucleoside triphosphate hydrolases"/>
    <property type="match status" value="1"/>
</dbReference>
<dbReference type="PATRIC" id="fig|1619119.3.peg.326"/>
<dbReference type="InterPro" id="IPR027417">
    <property type="entry name" value="P-loop_NTPase"/>
</dbReference>
<gene>
    <name evidence="4" type="ORF">UU77_C0010G0009</name>
</gene>
<dbReference type="GO" id="GO:0006281">
    <property type="term" value="P:DNA repair"/>
    <property type="evidence" value="ECO:0007669"/>
    <property type="project" value="InterPro"/>
</dbReference>
<proteinExistence type="predicted"/>
<keyword evidence="2 4" id="KW-0067">ATP-binding</keyword>
<dbReference type="InterPro" id="IPR047112">
    <property type="entry name" value="RecG/Mfd"/>
</dbReference>
<protein>
    <submittedName>
        <fullName evidence="4">ATP-dependent DNA helicase RecG</fullName>
    </submittedName>
</protein>
<accession>A0A0G0X7R4</accession>
<evidence type="ECO:0000313" key="5">
    <source>
        <dbReference type="Proteomes" id="UP000034507"/>
    </source>
</evidence>
<dbReference type="InterPro" id="IPR001650">
    <property type="entry name" value="Helicase_C-like"/>
</dbReference>
<reference evidence="4 5" key="1">
    <citation type="journal article" date="2015" name="Nature">
        <title>rRNA introns, odd ribosomes, and small enigmatic genomes across a large radiation of phyla.</title>
        <authorList>
            <person name="Brown C.T."/>
            <person name="Hug L.A."/>
            <person name="Thomas B.C."/>
            <person name="Sharon I."/>
            <person name="Castelle C.J."/>
            <person name="Singh A."/>
            <person name="Wilkins M.J."/>
            <person name="Williams K.H."/>
            <person name="Banfield J.F."/>
        </authorList>
    </citation>
    <scope>NUCLEOTIDE SEQUENCE [LARGE SCALE GENOMIC DNA]</scope>
</reference>
<evidence type="ECO:0000256" key="1">
    <source>
        <dbReference type="ARBA" id="ARBA00022801"/>
    </source>
</evidence>
<evidence type="ECO:0000256" key="2">
    <source>
        <dbReference type="ARBA" id="ARBA00022806"/>
    </source>
</evidence>